<dbReference type="SUPFAM" id="SSF54928">
    <property type="entry name" value="RNA-binding domain, RBD"/>
    <property type="match status" value="1"/>
</dbReference>
<dbReference type="Gene3D" id="3.30.70.330">
    <property type="match status" value="1"/>
</dbReference>
<dbReference type="AlphaFoldDB" id="A0A1E4T451"/>
<dbReference type="EMBL" id="KV453850">
    <property type="protein sequence ID" value="ODV86536.1"/>
    <property type="molecule type" value="Genomic_DNA"/>
</dbReference>
<sequence length="99" mass="11465">NYTIYIKNLNDNIPSRTMKENLYILFSTYADVIQVRYINKKNLRGQAWIVLSSKDEAKLAMRHCKGVSLFGKIPILEYSSNKSHIIQQLEDLLVDSESN</sequence>
<dbReference type="InterPro" id="IPR000504">
    <property type="entry name" value="RRM_dom"/>
</dbReference>
<keyword evidence="4" id="KW-1185">Reference proteome</keyword>
<protein>
    <recommendedName>
        <fullName evidence="2">RRM domain-containing protein</fullName>
    </recommendedName>
</protein>
<reference evidence="4" key="1">
    <citation type="submission" date="2016-04" db="EMBL/GenBank/DDBJ databases">
        <title>Comparative genomics of biotechnologically important yeasts.</title>
        <authorList>
            <consortium name="DOE Joint Genome Institute"/>
            <person name="Riley R."/>
            <person name="Haridas S."/>
            <person name="Wolfe K.H."/>
            <person name="Lopes M.R."/>
            <person name="Hittinger C.T."/>
            <person name="Goker M."/>
            <person name="Salamov A."/>
            <person name="Wisecaver J."/>
            <person name="Long T.M."/>
            <person name="Aerts A.L."/>
            <person name="Barry K."/>
            <person name="Choi C."/>
            <person name="Clum A."/>
            <person name="Coughlan A.Y."/>
            <person name="Deshpande S."/>
            <person name="Douglass A.P."/>
            <person name="Hanson S.J."/>
            <person name="Klenk H.-P."/>
            <person name="Labutti K."/>
            <person name="Lapidus A."/>
            <person name="Lindquist E."/>
            <person name="Lipzen A."/>
            <person name="Meier-Kolthoff J.P."/>
            <person name="Ohm R.A."/>
            <person name="Otillar R.P."/>
            <person name="Pangilinan J."/>
            <person name="Peng Y."/>
            <person name="Rokas A."/>
            <person name="Rosa C.A."/>
            <person name="Scheuner C."/>
            <person name="Sibirny A.A."/>
            <person name="Slot J.C."/>
            <person name="Stielow J.B."/>
            <person name="Sun H."/>
            <person name="Kurtzman C.P."/>
            <person name="Blackwell M."/>
            <person name="Grigoriev I.V."/>
            <person name="Jeffries T.W."/>
        </authorList>
    </citation>
    <scope>NUCLEOTIDE SEQUENCE [LARGE SCALE GENOMIC DNA]</scope>
    <source>
        <strain evidence="4">NRRL YB-2248</strain>
    </source>
</reference>
<evidence type="ECO:0000256" key="1">
    <source>
        <dbReference type="PROSITE-ProRule" id="PRU00176"/>
    </source>
</evidence>
<gene>
    <name evidence="3" type="ORF">CANARDRAFT_196752</name>
</gene>
<proteinExistence type="predicted"/>
<dbReference type="Pfam" id="PF13893">
    <property type="entry name" value="RRM_5"/>
    <property type="match status" value="1"/>
</dbReference>
<dbReference type="STRING" id="983967.A0A1E4T451"/>
<dbReference type="InterPro" id="IPR035979">
    <property type="entry name" value="RBD_domain_sf"/>
</dbReference>
<dbReference type="PROSITE" id="PS50102">
    <property type="entry name" value="RRM"/>
    <property type="match status" value="1"/>
</dbReference>
<name>A0A1E4T451_9ASCO</name>
<accession>A0A1E4T451</accession>
<feature type="domain" description="RRM" evidence="2">
    <location>
        <begin position="2"/>
        <end position="81"/>
    </location>
</feature>
<dbReference type="InterPro" id="IPR012677">
    <property type="entry name" value="Nucleotide-bd_a/b_plait_sf"/>
</dbReference>
<dbReference type="OrthoDB" id="277802at2759"/>
<keyword evidence="1" id="KW-0694">RNA-binding</keyword>
<evidence type="ECO:0000313" key="3">
    <source>
        <dbReference type="EMBL" id="ODV86536.1"/>
    </source>
</evidence>
<evidence type="ECO:0000313" key="4">
    <source>
        <dbReference type="Proteomes" id="UP000094801"/>
    </source>
</evidence>
<evidence type="ECO:0000259" key="2">
    <source>
        <dbReference type="PROSITE" id="PS50102"/>
    </source>
</evidence>
<feature type="non-terminal residue" evidence="3">
    <location>
        <position position="1"/>
    </location>
</feature>
<dbReference type="Proteomes" id="UP000094801">
    <property type="component" value="Unassembled WGS sequence"/>
</dbReference>
<dbReference type="GO" id="GO:0003723">
    <property type="term" value="F:RNA binding"/>
    <property type="evidence" value="ECO:0007669"/>
    <property type="project" value="UniProtKB-UniRule"/>
</dbReference>
<dbReference type="SMART" id="SM00360">
    <property type="entry name" value="RRM"/>
    <property type="match status" value="1"/>
</dbReference>
<organism evidence="3 4">
    <name type="scientific">[Candida] arabinofermentans NRRL YB-2248</name>
    <dbReference type="NCBI Taxonomy" id="983967"/>
    <lineage>
        <taxon>Eukaryota</taxon>
        <taxon>Fungi</taxon>
        <taxon>Dikarya</taxon>
        <taxon>Ascomycota</taxon>
        <taxon>Saccharomycotina</taxon>
        <taxon>Pichiomycetes</taxon>
        <taxon>Pichiales</taxon>
        <taxon>Pichiaceae</taxon>
        <taxon>Ogataea</taxon>
        <taxon>Ogataea/Candida clade</taxon>
    </lineage>
</organism>